<keyword evidence="2" id="KW-0503">Monooxygenase</keyword>
<protein>
    <submittedName>
        <fullName evidence="2">Heme-degrading monooxygenase HmoA</fullName>
    </submittedName>
</protein>
<proteinExistence type="predicted"/>
<dbReference type="GO" id="GO:0004497">
    <property type="term" value="F:monooxygenase activity"/>
    <property type="evidence" value="ECO:0007669"/>
    <property type="project" value="UniProtKB-KW"/>
</dbReference>
<keyword evidence="3" id="KW-1185">Reference proteome</keyword>
<organism evidence="2 3">
    <name type="scientific">Sphingomonas pseudosanguinis</name>
    <dbReference type="NCBI Taxonomy" id="413712"/>
    <lineage>
        <taxon>Bacteria</taxon>
        <taxon>Pseudomonadati</taxon>
        <taxon>Pseudomonadota</taxon>
        <taxon>Alphaproteobacteria</taxon>
        <taxon>Sphingomonadales</taxon>
        <taxon>Sphingomonadaceae</taxon>
        <taxon>Sphingomonas</taxon>
    </lineage>
</organism>
<comment type="caution">
    <text evidence="2">The sequence shown here is derived from an EMBL/GenBank/DDBJ whole genome shotgun (WGS) entry which is preliminary data.</text>
</comment>
<dbReference type="Gene3D" id="3.30.70.100">
    <property type="match status" value="1"/>
</dbReference>
<dbReference type="Proteomes" id="UP000538670">
    <property type="component" value="Unassembled WGS sequence"/>
</dbReference>
<sequence>MDRTGQIAVIFVSQRRDSDAQGYARAAEAMETLAAQQPGYRGVDSARGADGLGITISWWADEASALAWRAHPEHAAIRERGRAAWYSAYEVAVAEVGRSYMWGDKS</sequence>
<evidence type="ECO:0000259" key="1">
    <source>
        <dbReference type="Pfam" id="PF03992"/>
    </source>
</evidence>
<dbReference type="Pfam" id="PF03992">
    <property type="entry name" value="ABM"/>
    <property type="match status" value="1"/>
</dbReference>
<dbReference type="AlphaFoldDB" id="A0A7W6F4F8"/>
<keyword evidence="2" id="KW-0560">Oxidoreductase</keyword>
<dbReference type="InterPro" id="IPR007138">
    <property type="entry name" value="ABM_dom"/>
</dbReference>
<evidence type="ECO:0000313" key="3">
    <source>
        <dbReference type="Proteomes" id="UP000538670"/>
    </source>
</evidence>
<dbReference type="EMBL" id="JACIDH010000025">
    <property type="protein sequence ID" value="MBB3880936.1"/>
    <property type="molecule type" value="Genomic_DNA"/>
</dbReference>
<feature type="domain" description="ABM" evidence="1">
    <location>
        <begin position="9"/>
        <end position="79"/>
    </location>
</feature>
<dbReference type="SUPFAM" id="SSF54909">
    <property type="entry name" value="Dimeric alpha+beta barrel"/>
    <property type="match status" value="1"/>
</dbReference>
<dbReference type="RefSeq" id="WP_183952961.1">
    <property type="nucleotide sequence ID" value="NZ_JACIDH010000025.1"/>
</dbReference>
<dbReference type="InterPro" id="IPR011008">
    <property type="entry name" value="Dimeric_a/b-barrel"/>
</dbReference>
<accession>A0A7W6F4F8</accession>
<dbReference type="PANTHER" id="PTHR37811:SF2">
    <property type="entry name" value="ABM DOMAIN-CONTAINING PROTEIN"/>
    <property type="match status" value="1"/>
</dbReference>
<dbReference type="InterPro" id="IPR052936">
    <property type="entry name" value="Jasmonate_Hydroxylase-like"/>
</dbReference>
<reference evidence="2 3" key="1">
    <citation type="submission" date="2020-08" db="EMBL/GenBank/DDBJ databases">
        <title>Genomic Encyclopedia of Type Strains, Phase IV (KMG-IV): sequencing the most valuable type-strain genomes for metagenomic binning, comparative biology and taxonomic classification.</title>
        <authorList>
            <person name="Goeker M."/>
        </authorList>
    </citation>
    <scope>NUCLEOTIDE SEQUENCE [LARGE SCALE GENOMIC DNA]</scope>
    <source>
        <strain evidence="2 3">DSM 19512</strain>
    </source>
</reference>
<gene>
    <name evidence="2" type="ORF">GGR48_003389</name>
</gene>
<dbReference type="PANTHER" id="PTHR37811">
    <property type="entry name" value="BLL5343 PROTEIN"/>
    <property type="match status" value="1"/>
</dbReference>
<evidence type="ECO:0000313" key="2">
    <source>
        <dbReference type="EMBL" id="MBB3880936.1"/>
    </source>
</evidence>
<name>A0A7W6F4F8_9SPHN</name>